<comment type="caution">
    <text evidence="2">The sequence shown here is derived from an EMBL/GenBank/DDBJ whole genome shotgun (WGS) entry which is preliminary data.</text>
</comment>
<feature type="transmembrane region" description="Helical" evidence="1">
    <location>
        <begin position="12"/>
        <end position="30"/>
    </location>
</feature>
<sequence length="123" mass="14183">MLASSATTQIMIQQFTLIVFITASMFRAALKCPGQASKSTSFQHSVKDLYHTYKFFFVQCRRDKCHAQHFKCVGELNFSHISDRFLYSFFPIAEIANHTKVSNLYICPKQTKSIKWLKVSTLC</sequence>
<evidence type="ECO:0000313" key="3">
    <source>
        <dbReference type="Proteomes" id="UP001516400"/>
    </source>
</evidence>
<name>A0ABD2P1K7_9CUCU</name>
<keyword evidence="1" id="KW-1133">Transmembrane helix</keyword>
<keyword evidence="3" id="KW-1185">Reference proteome</keyword>
<keyword evidence="1" id="KW-0812">Transmembrane</keyword>
<proteinExistence type="predicted"/>
<protein>
    <recommendedName>
        <fullName evidence="4">Secreted protein</fullName>
    </recommendedName>
</protein>
<reference evidence="2 3" key="1">
    <citation type="journal article" date="2021" name="BMC Biol.">
        <title>Horizontally acquired antibacterial genes associated with adaptive radiation of ladybird beetles.</title>
        <authorList>
            <person name="Li H.S."/>
            <person name="Tang X.F."/>
            <person name="Huang Y.H."/>
            <person name="Xu Z.Y."/>
            <person name="Chen M.L."/>
            <person name="Du X.Y."/>
            <person name="Qiu B.Y."/>
            <person name="Chen P.T."/>
            <person name="Zhang W."/>
            <person name="Slipinski A."/>
            <person name="Escalona H.E."/>
            <person name="Waterhouse R.M."/>
            <person name="Zwick A."/>
            <person name="Pang H."/>
        </authorList>
    </citation>
    <scope>NUCLEOTIDE SEQUENCE [LARGE SCALE GENOMIC DNA]</scope>
    <source>
        <strain evidence="2">SYSU2018</strain>
    </source>
</reference>
<evidence type="ECO:0000256" key="1">
    <source>
        <dbReference type="SAM" id="Phobius"/>
    </source>
</evidence>
<dbReference type="EMBL" id="JABFTP020000165">
    <property type="protein sequence ID" value="KAL3284807.1"/>
    <property type="molecule type" value="Genomic_DNA"/>
</dbReference>
<evidence type="ECO:0000313" key="2">
    <source>
        <dbReference type="EMBL" id="KAL3284807.1"/>
    </source>
</evidence>
<dbReference type="AlphaFoldDB" id="A0ABD2P1K7"/>
<accession>A0ABD2P1K7</accession>
<dbReference type="Proteomes" id="UP001516400">
    <property type="component" value="Unassembled WGS sequence"/>
</dbReference>
<gene>
    <name evidence="2" type="ORF">HHI36_018947</name>
</gene>
<organism evidence="2 3">
    <name type="scientific">Cryptolaemus montrouzieri</name>
    <dbReference type="NCBI Taxonomy" id="559131"/>
    <lineage>
        <taxon>Eukaryota</taxon>
        <taxon>Metazoa</taxon>
        <taxon>Ecdysozoa</taxon>
        <taxon>Arthropoda</taxon>
        <taxon>Hexapoda</taxon>
        <taxon>Insecta</taxon>
        <taxon>Pterygota</taxon>
        <taxon>Neoptera</taxon>
        <taxon>Endopterygota</taxon>
        <taxon>Coleoptera</taxon>
        <taxon>Polyphaga</taxon>
        <taxon>Cucujiformia</taxon>
        <taxon>Coccinelloidea</taxon>
        <taxon>Coccinellidae</taxon>
        <taxon>Scymninae</taxon>
        <taxon>Scymnini</taxon>
        <taxon>Cryptolaemus</taxon>
    </lineage>
</organism>
<evidence type="ECO:0008006" key="4">
    <source>
        <dbReference type="Google" id="ProtNLM"/>
    </source>
</evidence>
<keyword evidence="1" id="KW-0472">Membrane</keyword>